<protein>
    <recommendedName>
        <fullName evidence="4">TPR_REGION domain-containing protein</fullName>
    </recommendedName>
</protein>
<dbReference type="Proteomes" id="UP000654075">
    <property type="component" value="Unassembled WGS sequence"/>
</dbReference>
<feature type="region of interest" description="Disordered" evidence="1">
    <location>
        <begin position="736"/>
        <end position="764"/>
    </location>
</feature>
<dbReference type="EMBL" id="CAJNNV010033415">
    <property type="protein sequence ID" value="CAE8643741.1"/>
    <property type="molecule type" value="Genomic_DNA"/>
</dbReference>
<keyword evidence="3" id="KW-1185">Reference proteome</keyword>
<dbReference type="Gene3D" id="1.25.40.10">
    <property type="entry name" value="Tetratricopeptide repeat domain"/>
    <property type="match status" value="5"/>
</dbReference>
<comment type="caution">
    <text evidence="2">The sequence shown here is derived from an EMBL/GenBank/DDBJ whole genome shotgun (WGS) entry which is preliminary data.</text>
</comment>
<dbReference type="OrthoDB" id="448213at2759"/>
<dbReference type="InterPro" id="IPR052943">
    <property type="entry name" value="TMTC_O-mannosyl-trnsfr"/>
</dbReference>
<dbReference type="OMA" id="IFLHQEA"/>
<feature type="compositionally biased region" description="Low complexity" evidence="1">
    <location>
        <begin position="737"/>
        <end position="762"/>
    </location>
</feature>
<name>A0A813I228_POLGL</name>
<dbReference type="InterPro" id="IPR011990">
    <property type="entry name" value="TPR-like_helical_dom_sf"/>
</dbReference>
<dbReference type="PANTHER" id="PTHR44809:SF1">
    <property type="entry name" value="PROTEIN O-MANNOSYL-TRANSFERASE TMTC1"/>
    <property type="match status" value="1"/>
</dbReference>
<proteinExistence type="predicted"/>
<dbReference type="PANTHER" id="PTHR44809">
    <property type="match status" value="1"/>
</dbReference>
<organism evidence="2 3">
    <name type="scientific">Polarella glacialis</name>
    <name type="common">Dinoflagellate</name>
    <dbReference type="NCBI Taxonomy" id="89957"/>
    <lineage>
        <taxon>Eukaryota</taxon>
        <taxon>Sar</taxon>
        <taxon>Alveolata</taxon>
        <taxon>Dinophyceae</taxon>
        <taxon>Suessiales</taxon>
        <taxon>Suessiaceae</taxon>
        <taxon>Polarella</taxon>
    </lineage>
</organism>
<evidence type="ECO:0008006" key="4">
    <source>
        <dbReference type="Google" id="ProtNLM"/>
    </source>
</evidence>
<dbReference type="AlphaFoldDB" id="A0A813I228"/>
<evidence type="ECO:0000256" key="1">
    <source>
        <dbReference type="SAM" id="MobiDB-lite"/>
    </source>
</evidence>
<dbReference type="SUPFAM" id="SSF48452">
    <property type="entry name" value="TPR-like"/>
    <property type="match status" value="3"/>
</dbReference>
<evidence type="ECO:0000313" key="2">
    <source>
        <dbReference type="EMBL" id="CAE8643741.1"/>
    </source>
</evidence>
<feature type="region of interest" description="Disordered" evidence="1">
    <location>
        <begin position="946"/>
        <end position="968"/>
    </location>
</feature>
<evidence type="ECO:0000313" key="3">
    <source>
        <dbReference type="Proteomes" id="UP000654075"/>
    </source>
</evidence>
<reference evidence="2" key="1">
    <citation type="submission" date="2021-02" db="EMBL/GenBank/DDBJ databases">
        <authorList>
            <person name="Dougan E. K."/>
            <person name="Rhodes N."/>
            <person name="Thang M."/>
            <person name="Chan C."/>
        </authorList>
    </citation>
    <scope>NUCLEOTIDE SEQUENCE</scope>
</reference>
<accession>A0A813I228</accession>
<sequence>MEGGRAVFGAKEPVNRIGSRAAAPLAVRPSSQYTAGQDEDRASFLEILELDPLNAHAFDNLGSTLLPGERLQLADGSLVDKQALHLRAVELDPSHSNAHNNLAVSLGADDVARLRCGKQVTRRSLFQRAVELDATNAVAFCNLGVVLKDSEFVKLQDGSSWDQRKLYMQAILLDPGYAFAYNNLANLLGPQEWVRISDPDDQWDRRALYLTAIELDGKYAVAFNNLGLALGPGETVRWADGSKWDRRALHARALELNPCQACAYRDLALALGFGELIELSGRSWDSKGLLAEALSLDPLFPAPYSLLGQMLEVQDSLLIAERAWSKEELLTRALELEPSDAAACAALGGLLGRLGLCQLQGWPGPRPQSDQAERAAVLPTFGRRSAMRDWGREETTSVWSGEQLVLRALDLDPGCALAFEAAASFLWPGEELRWPPLEILSNNDNNNNNNSNNKTSLGRVSRWDRRALLCRAFALNPESASTCHTLGLELGPDDQVQLPADGRAWGQLKLLVRAVTLAPQSSGYRISLARLLAAHECAELPDGQRLTRQQLLQRAVQLDAGSCEALLSLAELPELTDDAQGMPELSAELLLKAISLDPADALAYVQLAQELHDGQRVGLRPKAAEWDNRALLRKAISLDPMNRMACELLQSKWSKAAEALALDVALGGQHGQLRISQHPADSPLIADRICLALAAVERTLTGPCLDDLGELLGPGESVRLSAAVCGRLAALGCSGGSNNSNNSNNNSNNNKNSNNSSSNNNNTYSRCDLHAAAVELEPRSSRSRNNLGLALAPGPELRLRDGSCWSREALFARALEFNPRNESAAANLATELARQPLLLRRGQQFSRQARGFGQVGCMKGTSIGRGSQHHLRIHGLGLRDWQHYQFHRKRSGGFGPDLTQPQQQRQQHDYCTQALELHEQACQLRPLSTRRRLRLAAMFGSGLPDAAVGQQSPDIEDDTSPLAHDRLPDPSRLRWREELQRALELDPNSADACHQLGVALAQSGSFLRLADGTDWSAEELLVRALQFQPSAADIYDDLRLLRG</sequence>
<gene>
    <name evidence="2" type="ORF">PGLA1383_LOCUS58044</name>
</gene>